<gene>
    <name evidence="2" type="ORF">OCBIM_22037737mg</name>
</gene>
<dbReference type="EMBL" id="KQ416708">
    <property type="protein sequence ID" value="KOF95608.1"/>
    <property type="molecule type" value="Genomic_DNA"/>
</dbReference>
<feature type="domain" description="EFCAB10 C-terminal EF-hand" evidence="1">
    <location>
        <begin position="52"/>
        <end position="104"/>
    </location>
</feature>
<evidence type="ECO:0000259" key="1">
    <source>
        <dbReference type="Pfam" id="PF24548"/>
    </source>
</evidence>
<dbReference type="InterPro" id="IPR056587">
    <property type="entry name" value="EF_EFCAB10_C"/>
</dbReference>
<organism evidence="2">
    <name type="scientific">Octopus bimaculoides</name>
    <name type="common">California two-spotted octopus</name>
    <dbReference type="NCBI Taxonomy" id="37653"/>
    <lineage>
        <taxon>Eukaryota</taxon>
        <taxon>Metazoa</taxon>
        <taxon>Spiralia</taxon>
        <taxon>Lophotrochozoa</taxon>
        <taxon>Mollusca</taxon>
        <taxon>Cephalopoda</taxon>
        <taxon>Coleoidea</taxon>
        <taxon>Octopodiformes</taxon>
        <taxon>Octopoda</taxon>
        <taxon>Incirrata</taxon>
        <taxon>Octopodidae</taxon>
        <taxon>Octopus</taxon>
    </lineage>
</organism>
<dbReference type="AlphaFoldDB" id="A0A0L8I279"/>
<dbReference type="PANTHER" id="PTHR21847:SF1">
    <property type="entry name" value="EF-HAND CALCIUM-BINDING DOMAIN-CONTAINING PROTEIN 10"/>
    <property type="match status" value="1"/>
</dbReference>
<dbReference type="OrthoDB" id="10260455at2759"/>
<dbReference type="Pfam" id="PF24548">
    <property type="entry name" value="EF_EFCAB10_C"/>
    <property type="match status" value="1"/>
</dbReference>
<name>A0A0L8I279_OCTBM</name>
<sequence>MEEITLTHEMLADQDLKEHKIQSLFSNMLASLEFFRQENLKKFMVEYLIENNTESLFNIMKPTQKGFVTQKEYGEAMKTLDIKDYPKNPSDYEINQITFPTFSSIATTVFHKE</sequence>
<dbReference type="STRING" id="37653.A0A0L8I279"/>
<reference evidence="2" key="1">
    <citation type="submission" date="2015-07" db="EMBL/GenBank/DDBJ databases">
        <title>MeaNS - Measles Nucleotide Surveillance Program.</title>
        <authorList>
            <person name="Tran T."/>
            <person name="Druce J."/>
        </authorList>
    </citation>
    <scope>NUCLEOTIDE SEQUENCE</scope>
    <source>
        <strain evidence="2">UCB-OBI-ISO-001</strain>
        <tissue evidence="2">Gonad</tissue>
    </source>
</reference>
<protein>
    <recommendedName>
        <fullName evidence="1">EFCAB10 C-terminal EF-hand domain-containing protein</fullName>
    </recommendedName>
</protein>
<dbReference type="InterPro" id="IPR039879">
    <property type="entry name" value="EFC10"/>
</dbReference>
<accession>A0A0L8I279</accession>
<dbReference type="PANTHER" id="PTHR21847">
    <property type="entry name" value="EF-HAND CALCIUM-BINDING DOMAIN-CONTAINING PROTEIN 10"/>
    <property type="match status" value="1"/>
</dbReference>
<evidence type="ECO:0000313" key="2">
    <source>
        <dbReference type="EMBL" id="KOF95608.1"/>
    </source>
</evidence>
<proteinExistence type="predicted"/>